<keyword evidence="4" id="KW-1185">Reference proteome</keyword>
<proteinExistence type="predicted"/>
<dbReference type="NCBIfam" id="NF008624">
    <property type="entry name" value="PRK11611.1"/>
    <property type="match status" value="1"/>
</dbReference>
<gene>
    <name evidence="3" type="ORF">ED236_08670</name>
</gene>
<sequence>MPQLDIEENPLELALRLAADASAYRPDFYRALLDSTVFILGHSDGSYTGEKTLDTGEEVSIQNWTRADGSPVIPFFSSLHSLQKAIDEEVTYMALPAKSLFEMTRGATLMLNPKLAYGKEFFPNEIEALLSYGINRLPEQRVTKKATQVLLGQPANYPEKMVDSLTLLFSKRENVKAAYLTLMHDPSNDEKPHLVVGVEADGDIESVIREAGVVAWDTSPNGEPVDLYRVARDEKGLSEYFLREVKPFYERRWGSKLKSFFGIGRA</sequence>
<feature type="domain" description="SseB protein C-terminal" evidence="2">
    <location>
        <begin position="145"/>
        <end position="251"/>
    </location>
</feature>
<feature type="domain" description="SseB protein N-terminal" evidence="1">
    <location>
        <begin position="11"/>
        <end position="128"/>
    </location>
</feature>
<dbReference type="EMBL" id="RJVP01000004">
    <property type="protein sequence ID" value="ROH85803.1"/>
    <property type="molecule type" value="Genomic_DNA"/>
</dbReference>
<dbReference type="Pfam" id="PF14581">
    <property type="entry name" value="SseB_C"/>
    <property type="match status" value="1"/>
</dbReference>
<accession>A0A3N0UZ79</accession>
<evidence type="ECO:0000313" key="4">
    <source>
        <dbReference type="Proteomes" id="UP000275137"/>
    </source>
</evidence>
<dbReference type="AlphaFoldDB" id="A0A3N0UZ79"/>
<evidence type="ECO:0000259" key="1">
    <source>
        <dbReference type="Pfam" id="PF07179"/>
    </source>
</evidence>
<dbReference type="RefSeq" id="WP_123237577.1">
    <property type="nucleotide sequence ID" value="NZ_RJVP01000004.1"/>
</dbReference>
<dbReference type="Proteomes" id="UP000275137">
    <property type="component" value="Unassembled WGS sequence"/>
</dbReference>
<dbReference type="InterPro" id="IPR027945">
    <property type="entry name" value="SseB_C"/>
</dbReference>
<reference evidence="3 4" key="1">
    <citation type="submission" date="2018-10" db="EMBL/GenBank/DDBJ databases">
        <authorList>
            <person name="Chen W.-M."/>
        </authorList>
    </citation>
    <scope>NUCLEOTIDE SEQUENCE [LARGE SCALE GENOMIC DNA]</scope>
    <source>
        <strain evidence="3 4">H-5</strain>
    </source>
</reference>
<evidence type="ECO:0000259" key="2">
    <source>
        <dbReference type="Pfam" id="PF14581"/>
    </source>
</evidence>
<name>A0A3N0UZ79_9PROT</name>
<evidence type="ECO:0000313" key="3">
    <source>
        <dbReference type="EMBL" id="ROH85803.1"/>
    </source>
</evidence>
<protein>
    <submittedName>
        <fullName evidence="3">Enhanced serine sensitivity protein SseB</fullName>
    </submittedName>
</protein>
<dbReference type="InterPro" id="IPR009839">
    <property type="entry name" value="SseB_N"/>
</dbReference>
<comment type="caution">
    <text evidence="3">The sequence shown here is derived from an EMBL/GenBank/DDBJ whole genome shotgun (WGS) entry which is preliminary data.</text>
</comment>
<organism evidence="3 4">
    <name type="scientific">Pseudomethylobacillus aquaticus</name>
    <dbReference type="NCBI Taxonomy" id="2676064"/>
    <lineage>
        <taxon>Bacteria</taxon>
        <taxon>Pseudomonadati</taxon>
        <taxon>Pseudomonadota</taxon>
        <taxon>Betaproteobacteria</taxon>
        <taxon>Nitrosomonadales</taxon>
        <taxon>Methylophilaceae</taxon>
        <taxon>Pseudomethylobacillus</taxon>
    </lineage>
</organism>
<dbReference type="Pfam" id="PF07179">
    <property type="entry name" value="SseB"/>
    <property type="match status" value="1"/>
</dbReference>